<feature type="domain" description="Fibrinogen C-terminal" evidence="2">
    <location>
        <begin position="96"/>
        <end position="312"/>
    </location>
</feature>
<evidence type="ECO:0000313" key="4">
    <source>
        <dbReference type="Proteomes" id="UP000887568"/>
    </source>
</evidence>
<dbReference type="EnsemblMetazoa" id="XM_038206540.1">
    <property type="protein sequence ID" value="XP_038062468.1"/>
    <property type="gene ID" value="LOC119732954"/>
</dbReference>
<dbReference type="GeneID" id="119732954"/>
<dbReference type="InterPro" id="IPR050373">
    <property type="entry name" value="Fibrinogen_C-term_domain"/>
</dbReference>
<feature type="chain" id="PRO_5038054157" description="Fibrinogen C-terminal domain-containing protein" evidence="1">
    <location>
        <begin position="22"/>
        <end position="312"/>
    </location>
</feature>
<dbReference type="InterPro" id="IPR014716">
    <property type="entry name" value="Fibrinogen_a/b/g_C_1"/>
</dbReference>
<evidence type="ECO:0000259" key="2">
    <source>
        <dbReference type="PROSITE" id="PS51406"/>
    </source>
</evidence>
<accession>A0A914AFH0</accession>
<dbReference type="OMA" id="PSEDHAN"/>
<protein>
    <recommendedName>
        <fullName evidence="2">Fibrinogen C-terminal domain-containing protein</fullName>
    </recommendedName>
</protein>
<dbReference type="PANTHER" id="PTHR19143">
    <property type="entry name" value="FIBRINOGEN/TENASCIN/ANGIOPOEITIN"/>
    <property type="match status" value="1"/>
</dbReference>
<dbReference type="Proteomes" id="UP000887568">
    <property type="component" value="Unplaced"/>
</dbReference>
<dbReference type="Gene3D" id="3.90.215.10">
    <property type="entry name" value="Gamma Fibrinogen, chain A, domain 1"/>
    <property type="match status" value="1"/>
</dbReference>
<proteinExistence type="predicted"/>
<dbReference type="RefSeq" id="XP_038062468.1">
    <property type="nucleotide sequence ID" value="XM_038206540.1"/>
</dbReference>
<dbReference type="SMART" id="SM00186">
    <property type="entry name" value="FBG"/>
    <property type="match status" value="1"/>
</dbReference>
<dbReference type="Gene3D" id="4.10.530.10">
    <property type="entry name" value="Gamma-fibrinogen Carboxyl Terminal Fragment, domain 2"/>
    <property type="match status" value="1"/>
</dbReference>
<dbReference type="AlphaFoldDB" id="A0A914AFH0"/>
<feature type="signal peptide" evidence="1">
    <location>
        <begin position="1"/>
        <end position="21"/>
    </location>
</feature>
<dbReference type="InterPro" id="IPR036056">
    <property type="entry name" value="Fibrinogen-like_C"/>
</dbReference>
<dbReference type="SUPFAM" id="SSF56496">
    <property type="entry name" value="Fibrinogen C-terminal domain-like"/>
    <property type="match status" value="1"/>
</dbReference>
<evidence type="ECO:0000313" key="3">
    <source>
        <dbReference type="EnsemblMetazoa" id="XP_038062468.1"/>
    </source>
</evidence>
<name>A0A914AFH0_PATMI</name>
<keyword evidence="4" id="KW-1185">Reference proteome</keyword>
<dbReference type="InterPro" id="IPR002181">
    <property type="entry name" value="Fibrinogen_a/b/g_C_dom"/>
</dbReference>
<dbReference type="GO" id="GO:0005615">
    <property type="term" value="C:extracellular space"/>
    <property type="evidence" value="ECO:0007669"/>
    <property type="project" value="TreeGrafter"/>
</dbReference>
<evidence type="ECO:0000256" key="1">
    <source>
        <dbReference type="SAM" id="SignalP"/>
    </source>
</evidence>
<dbReference type="CDD" id="cd00087">
    <property type="entry name" value="FReD"/>
    <property type="match status" value="1"/>
</dbReference>
<organism evidence="3 4">
    <name type="scientific">Patiria miniata</name>
    <name type="common">Bat star</name>
    <name type="synonym">Asterina miniata</name>
    <dbReference type="NCBI Taxonomy" id="46514"/>
    <lineage>
        <taxon>Eukaryota</taxon>
        <taxon>Metazoa</taxon>
        <taxon>Echinodermata</taxon>
        <taxon>Eleutherozoa</taxon>
        <taxon>Asterozoa</taxon>
        <taxon>Asteroidea</taxon>
        <taxon>Valvatacea</taxon>
        <taxon>Valvatida</taxon>
        <taxon>Asterinidae</taxon>
        <taxon>Patiria</taxon>
    </lineage>
</organism>
<dbReference type="PROSITE" id="PS51406">
    <property type="entry name" value="FIBRINOGEN_C_2"/>
    <property type="match status" value="1"/>
</dbReference>
<keyword evidence="1" id="KW-0732">Signal</keyword>
<reference evidence="3" key="1">
    <citation type="submission" date="2022-11" db="UniProtKB">
        <authorList>
            <consortium name="EnsemblMetazoa"/>
        </authorList>
    </citation>
    <scope>IDENTIFICATION</scope>
</reference>
<dbReference type="OrthoDB" id="159395at2759"/>
<sequence>MIPTPLVGFLVICVEIHLTSARVCYLGSEPDPQRESKLRWVLRSASDPCECTSIVPGGLSNPKIAQPAIHQFPNSEPVLFSTNKTEIRERLNCPEPTVGVRAPDCEALYEAGERTNGAYTIYPSQYPEGLRVYCDMDNEGWIVFQRRVDGSVNFTRSWADYRDGFGGLMGEFWLGNEALHRLTDNPGQTWSLRMDLRNDVGSTGRGVYQNFNIGANTYELHLGYSYSLFNIANQVSISGQKGHPFSTYDQDNDESMANCAQQERGGWWFSTCSGSKKNLNGEYQTSIQRGIGYGTAATGRKIVWCEMKTRRV</sequence>
<dbReference type="Pfam" id="PF00147">
    <property type="entry name" value="Fibrinogen_C"/>
    <property type="match status" value="1"/>
</dbReference>